<evidence type="ECO:0000256" key="1">
    <source>
        <dbReference type="SAM" id="Phobius"/>
    </source>
</evidence>
<comment type="caution">
    <text evidence="2">The sequence shown here is derived from an EMBL/GenBank/DDBJ whole genome shotgun (WGS) entry which is preliminary data.</text>
</comment>
<proteinExistence type="predicted"/>
<name>A0A8S9R1F6_BRACR</name>
<evidence type="ECO:0000313" key="2">
    <source>
        <dbReference type="EMBL" id="KAF3555435.1"/>
    </source>
</evidence>
<reference evidence="2" key="1">
    <citation type="submission" date="2019-12" db="EMBL/GenBank/DDBJ databases">
        <title>Genome sequencing and annotation of Brassica cretica.</title>
        <authorList>
            <person name="Studholme D.J."/>
            <person name="Sarris P."/>
        </authorList>
    </citation>
    <scope>NUCLEOTIDE SEQUENCE</scope>
    <source>
        <strain evidence="2">PFS-109/04</strain>
        <tissue evidence="2">Leaf</tissue>
    </source>
</reference>
<feature type="transmembrane region" description="Helical" evidence="1">
    <location>
        <begin position="14"/>
        <end position="32"/>
    </location>
</feature>
<keyword evidence="1" id="KW-0472">Membrane</keyword>
<accession>A0A8S9R1F6</accession>
<dbReference type="AlphaFoldDB" id="A0A8S9R1F6"/>
<sequence length="85" mass="9458">MALENQSFVISSELMIVLVVAGVDWDFVALVLPSEMMTMLVVAGVDDSARRLGADVVREIVGDDAERRRVFFLLVVLFIEGIRVF</sequence>
<gene>
    <name evidence="2" type="ORF">F2Q69_00016431</name>
</gene>
<keyword evidence="1" id="KW-1133">Transmembrane helix</keyword>
<keyword evidence="1" id="KW-0812">Transmembrane</keyword>
<organism evidence="2 3">
    <name type="scientific">Brassica cretica</name>
    <name type="common">Mustard</name>
    <dbReference type="NCBI Taxonomy" id="69181"/>
    <lineage>
        <taxon>Eukaryota</taxon>
        <taxon>Viridiplantae</taxon>
        <taxon>Streptophyta</taxon>
        <taxon>Embryophyta</taxon>
        <taxon>Tracheophyta</taxon>
        <taxon>Spermatophyta</taxon>
        <taxon>Magnoliopsida</taxon>
        <taxon>eudicotyledons</taxon>
        <taxon>Gunneridae</taxon>
        <taxon>Pentapetalae</taxon>
        <taxon>rosids</taxon>
        <taxon>malvids</taxon>
        <taxon>Brassicales</taxon>
        <taxon>Brassicaceae</taxon>
        <taxon>Brassiceae</taxon>
        <taxon>Brassica</taxon>
    </lineage>
</organism>
<evidence type="ECO:0000313" key="3">
    <source>
        <dbReference type="Proteomes" id="UP000712600"/>
    </source>
</evidence>
<dbReference type="EMBL" id="QGKX02000996">
    <property type="protein sequence ID" value="KAF3555435.1"/>
    <property type="molecule type" value="Genomic_DNA"/>
</dbReference>
<protein>
    <submittedName>
        <fullName evidence="2">Uncharacterized protein</fullName>
    </submittedName>
</protein>
<dbReference type="Proteomes" id="UP000712600">
    <property type="component" value="Unassembled WGS sequence"/>
</dbReference>